<dbReference type="RefSeq" id="WP_316966604.1">
    <property type="nucleotide sequence ID" value="NZ_JARFPK010000021.1"/>
</dbReference>
<evidence type="ECO:0000313" key="3">
    <source>
        <dbReference type="EMBL" id="MDF0590860.1"/>
    </source>
</evidence>
<dbReference type="Pfam" id="PF00633">
    <property type="entry name" value="HHH"/>
    <property type="match status" value="1"/>
</dbReference>
<name>A0ABT5X844_9EURY</name>
<reference evidence="3 4" key="1">
    <citation type="submission" date="2023-03" db="EMBL/GenBank/DDBJ databases">
        <title>WGS of Methanotrichaceae archaeon Mx.</title>
        <authorList>
            <person name="Sorokin D.Y."/>
            <person name="Merkel A.Y."/>
        </authorList>
    </citation>
    <scope>NUCLEOTIDE SEQUENCE [LARGE SCALE GENOMIC DNA]</scope>
    <source>
        <strain evidence="3 4">Mx</strain>
    </source>
</reference>
<dbReference type="EMBL" id="JARFPK010000021">
    <property type="protein sequence ID" value="MDF0590860.1"/>
    <property type="molecule type" value="Genomic_DNA"/>
</dbReference>
<dbReference type="SUPFAM" id="SSF47781">
    <property type="entry name" value="RuvA domain 2-like"/>
    <property type="match status" value="1"/>
</dbReference>
<dbReference type="InterPro" id="IPR010994">
    <property type="entry name" value="RuvA_2-like"/>
</dbReference>
<organism evidence="3 4">
    <name type="scientific">Candidatus Methanocrinis natronophilus</name>
    <dbReference type="NCBI Taxonomy" id="3033396"/>
    <lineage>
        <taxon>Archaea</taxon>
        <taxon>Methanobacteriati</taxon>
        <taxon>Methanobacteriota</taxon>
        <taxon>Stenosarchaea group</taxon>
        <taxon>Methanomicrobia</taxon>
        <taxon>Methanotrichales</taxon>
        <taxon>Methanotrichaceae</taxon>
        <taxon>Methanocrinis</taxon>
    </lineage>
</organism>
<keyword evidence="1" id="KW-0227">DNA damage</keyword>
<protein>
    <recommendedName>
        <fullName evidence="5">Helix-hairpin-helix domain-containing protein</fullName>
    </recommendedName>
</protein>
<evidence type="ECO:0000256" key="1">
    <source>
        <dbReference type="ARBA" id="ARBA00022763"/>
    </source>
</evidence>
<dbReference type="InterPro" id="IPR000445">
    <property type="entry name" value="HhH_motif"/>
</dbReference>
<gene>
    <name evidence="3" type="ORF">P0O15_06720</name>
</gene>
<evidence type="ECO:0008006" key="5">
    <source>
        <dbReference type="Google" id="ProtNLM"/>
    </source>
</evidence>
<dbReference type="Proteomes" id="UP001220010">
    <property type="component" value="Unassembled WGS sequence"/>
</dbReference>
<proteinExistence type="predicted"/>
<dbReference type="Gene3D" id="1.10.150.20">
    <property type="entry name" value="5' to 3' exonuclease, C-terminal subdomain"/>
    <property type="match status" value="1"/>
</dbReference>
<accession>A0ABT5X844</accession>
<comment type="caution">
    <text evidence="3">The sequence shown here is derived from an EMBL/GenBank/DDBJ whole genome shotgun (WGS) entry which is preliminary data.</text>
</comment>
<sequence length="40" mass="4461">MRWRRTSCAPSSAEELETVPLVGPKTAERIRELVGGEYKG</sequence>
<evidence type="ECO:0000256" key="2">
    <source>
        <dbReference type="ARBA" id="ARBA00023204"/>
    </source>
</evidence>
<evidence type="ECO:0000313" key="4">
    <source>
        <dbReference type="Proteomes" id="UP001220010"/>
    </source>
</evidence>
<keyword evidence="4" id="KW-1185">Reference proteome</keyword>
<keyword evidence="2" id="KW-0234">DNA repair</keyword>